<evidence type="ECO:0000313" key="2">
    <source>
        <dbReference type="Proteomes" id="UP001302249"/>
    </source>
</evidence>
<protein>
    <recommendedName>
        <fullName evidence="3">Transposase</fullName>
    </recommendedName>
</protein>
<reference evidence="1 2" key="1">
    <citation type="submission" date="2023-09" db="EMBL/GenBank/DDBJ databases">
        <authorList>
            <person name="Rey-Velasco X."/>
        </authorList>
    </citation>
    <scope>NUCLEOTIDE SEQUENCE [LARGE SCALE GENOMIC DNA]</scope>
    <source>
        <strain evidence="1 2">W311</strain>
    </source>
</reference>
<accession>A0ABZ0B8H6</accession>
<dbReference type="EMBL" id="CP135076">
    <property type="protein sequence ID" value="WNO53168.1"/>
    <property type="molecule type" value="Genomic_DNA"/>
</dbReference>
<dbReference type="RefSeq" id="WP_313914365.1">
    <property type="nucleotide sequence ID" value="NZ_CP135076.1"/>
</dbReference>
<proteinExistence type="predicted"/>
<name>A0ABZ0B8H6_9SPHN</name>
<organism evidence="1 2">
    <name type="scientific">Stakelama saccharophila</name>
    <dbReference type="NCBI Taxonomy" id="3075605"/>
    <lineage>
        <taxon>Bacteria</taxon>
        <taxon>Pseudomonadati</taxon>
        <taxon>Pseudomonadota</taxon>
        <taxon>Alphaproteobacteria</taxon>
        <taxon>Sphingomonadales</taxon>
        <taxon>Sphingomonadaceae</taxon>
        <taxon>Stakelama</taxon>
    </lineage>
</organism>
<dbReference type="Proteomes" id="UP001302249">
    <property type="component" value="Chromosome"/>
</dbReference>
<evidence type="ECO:0000313" key="1">
    <source>
        <dbReference type="EMBL" id="WNO53168.1"/>
    </source>
</evidence>
<sequence>MLHYPDKLRVLFPGYEVRDHRYHLVSIDNVLTVHRRPGGEFMFQLDPLQKLGPRSYARCLIDLAADLQAGYTLIVVERDRFLFHLETAAREHAAKKDSDEVERCAHVILEHTHHRIRDHLDGSDDGMFRADRMMVGYRKRGSRDTQGGTGKWNVHNGIVTPRAEQLWHAIVRDLCDVRTSHRAFAAWDRWTKANRPPMPR</sequence>
<evidence type="ECO:0008006" key="3">
    <source>
        <dbReference type="Google" id="ProtNLM"/>
    </source>
</evidence>
<gene>
    <name evidence="1" type="ORF">RPR59_12035</name>
</gene>
<keyword evidence="2" id="KW-1185">Reference proteome</keyword>